<accession>A0A176ZBU0</accession>
<proteinExistence type="predicted"/>
<comment type="caution">
    <text evidence="1">The sequence shown here is derived from an EMBL/GenBank/DDBJ whole genome shotgun (WGS) entry which is preliminary data.</text>
</comment>
<dbReference type="EMBL" id="LSEF01000040">
    <property type="protein sequence ID" value="OAF17857.1"/>
    <property type="molecule type" value="Genomic_DNA"/>
</dbReference>
<gene>
    <name evidence="1" type="ORF">AXW67_06975</name>
</gene>
<keyword evidence="2" id="KW-1185">Reference proteome</keyword>
<dbReference type="Proteomes" id="UP000077173">
    <property type="component" value="Unassembled WGS sequence"/>
</dbReference>
<name>A0A176ZBU0_9BRAD</name>
<protein>
    <submittedName>
        <fullName evidence="1">Uncharacterized protein</fullName>
    </submittedName>
</protein>
<organism evidence="1 2">
    <name type="scientific">Bradyrhizobium neotropicale</name>
    <dbReference type="NCBI Taxonomy" id="1497615"/>
    <lineage>
        <taxon>Bacteria</taxon>
        <taxon>Pseudomonadati</taxon>
        <taxon>Pseudomonadota</taxon>
        <taxon>Alphaproteobacteria</taxon>
        <taxon>Hyphomicrobiales</taxon>
        <taxon>Nitrobacteraceae</taxon>
        <taxon>Bradyrhizobium</taxon>
    </lineage>
</organism>
<evidence type="ECO:0000313" key="2">
    <source>
        <dbReference type="Proteomes" id="UP000077173"/>
    </source>
</evidence>
<reference evidence="1 2" key="1">
    <citation type="submission" date="2016-02" db="EMBL/GenBank/DDBJ databases">
        <title>Draft genome sequence of the strain BR 10247T Bradyrhizobium neotropicale isolated from nodules of Centrolobium paraense.</title>
        <authorList>
            <person name="Simoes-Araujo J.L."/>
            <person name="Barauna A.C."/>
            <person name="Silva K."/>
            <person name="Zilli J.E."/>
        </authorList>
    </citation>
    <scope>NUCLEOTIDE SEQUENCE [LARGE SCALE GENOMIC DNA]</scope>
    <source>
        <strain evidence="1 2">BR 10247</strain>
    </source>
</reference>
<sequence>MAQDVTLTLTPQEVLAIIRSMDRQPISETPPAGYWSVQEKIVTALRDPRARAEFDKLAAEKRPQ</sequence>
<dbReference type="AlphaFoldDB" id="A0A176ZBU0"/>
<evidence type="ECO:0000313" key="1">
    <source>
        <dbReference type="EMBL" id="OAF17857.1"/>
    </source>
</evidence>